<comment type="caution">
    <text evidence="8">The sequence shown here is derived from an EMBL/GenBank/DDBJ whole genome shotgun (WGS) entry which is preliminary data.</text>
</comment>
<keyword evidence="5" id="KW-0648">Protein biosynthesis</keyword>
<keyword evidence="6" id="KW-0030">Aminoacyl-tRNA synthetase</keyword>
<gene>
    <name evidence="8" type="ORF">Lalb_Chr23g0275471</name>
</gene>
<dbReference type="InterPro" id="IPR004493">
    <property type="entry name" value="Leu-tRNA-synth_Ia_arc/euk"/>
</dbReference>
<dbReference type="Gene3D" id="3.90.740.10">
    <property type="entry name" value="Valyl/Leucyl/Isoleucyl-tRNA synthetase, editing domain"/>
    <property type="match status" value="1"/>
</dbReference>
<dbReference type="GO" id="GO:0006429">
    <property type="term" value="P:leucyl-tRNA aminoacylation"/>
    <property type="evidence" value="ECO:0007669"/>
    <property type="project" value="InterPro"/>
</dbReference>
<dbReference type="OrthoDB" id="10249672at2759"/>
<feature type="region of interest" description="Disordered" evidence="7">
    <location>
        <begin position="1"/>
        <end position="61"/>
    </location>
</feature>
<dbReference type="GO" id="GO:0005524">
    <property type="term" value="F:ATP binding"/>
    <property type="evidence" value="ECO:0007669"/>
    <property type="project" value="UniProtKB-KW"/>
</dbReference>
<evidence type="ECO:0000256" key="1">
    <source>
        <dbReference type="ARBA" id="ARBA00005594"/>
    </source>
</evidence>
<dbReference type="Proteomes" id="UP000447434">
    <property type="component" value="Chromosome 23"/>
</dbReference>
<organism evidence="8 9">
    <name type="scientific">Lupinus albus</name>
    <name type="common">White lupine</name>
    <name type="synonym">Lupinus termis</name>
    <dbReference type="NCBI Taxonomy" id="3870"/>
    <lineage>
        <taxon>Eukaryota</taxon>
        <taxon>Viridiplantae</taxon>
        <taxon>Streptophyta</taxon>
        <taxon>Embryophyta</taxon>
        <taxon>Tracheophyta</taxon>
        <taxon>Spermatophyta</taxon>
        <taxon>Magnoliopsida</taxon>
        <taxon>eudicotyledons</taxon>
        <taxon>Gunneridae</taxon>
        <taxon>Pentapetalae</taxon>
        <taxon>rosids</taxon>
        <taxon>fabids</taxon>
        <taxon>Fabales</taxon>
        <taxon>Fabaceae</taxon>
        <taxon>Papilionoideae</taxon>
        <taxon>50 kb inversion clade</taxon>
        <taxon>genistoids sensu lato</taxon>
        <taxon>core genistoids</taxon>
        <taxon>Genisteae</taxon>
        <taxon>Lupinus</taxon>
    </lineage>
</organism>
<comment type="similarity">
    <text evidence="1">Belongs to the class-I aminoacyl-tRNA synthetase family.</text>
</comment>
<evidence type="ECO:0000256" key="3">
    <source>
        <dbReference type="ARBA" id="ARBA00022741"/>
    </source>
</evidence>
<dbReference type="PANTHER" id="PTHR45794">
    <property type="entry name" value="LEUCYL-TRNA SYNTHETASE"/>
    <property type="match status" value="1"/>
</dbReference>
<keyword evidence="4" id="KW-0067">ATP-binding</keyword>
<reference evidence="9" key="1">
    <citation type="journal article" date="2020" name="Nat. Commun.">
        <title>Genome sequence of the cluster root forming white lupin.</title>
        <authorList>
            <person name="Hufnagel B."/>
            <person name="Marques A."/>
            <person name="Soriano A."/>
            <person name="Marques L."/>
            <person name="Divol F."/>
            <person name="Doumas P."/>
            <person name="Sallet E."/>
            <person name="Mancinotti D."/>
            <person name="Carrere S."/>
            <person name="Marande W."/>
            <person name="Arribat S."/>
            <person name="Keller J."/>
            <person name="Huneau C."/>
            <person name="Blein T."/>
            <person name="Aime D."/>
            <person name="Laguerre M."/>
            <person name="Taylor J."/>
            <person name="Schubert V."/>
            <person name="Nelson M."/>
            <person name="Geu-Flores F."/>
            <person name="Crespi M."/>
            <person name="Gallardo-Guerrero K."/>
            <person name="Delaux P.-M."/>
            <person name="Salse J."/>
            <person name="Berges H."/>
            <person name="Guyot R."/>
            <person name="Gouzy J."/>
            <person name="Peret B."/>
        </authorList>
    </citation>
    <scope>NUCLEOTIDE SEQUENCE [LARGE SCALE GENOMIC DNA]</scope>
    <source>
        <strain evidence="9">cv. Amiga</strain>
    </source>
</reference>
<evidence type="ECO:0000256" key="7">
    <source>
        <dbReference type="SAM" id="MobiDB-lite"/>
    </source>
</evidence>
<feature type="compositionally biased region" description="Basic and acidic residues" evidence="7">
    <location>
        <begin position="1"/>
        <end position="15"/>
    </location>
</feature>
<dbReference type="PANTHER" id="PTHR45794:SF1">
    <property type="entry name" value="LEUCINE--TRNA LIGASE, CYTOPLASMIC"/>
    <property type="match status" value="1"/>
</dbReference>
<dbReference type="AlphaFoldDB" id="A0A6A4MXA9"/>
<keyword evidence="3" id="KW-0547">Nucleotide-binding</keyword>
<name>A0A6A4MXA9_LUPAL</name>
<evidence type="ECO:0000313" key="9">
    <source>
        <dbReference type="Proteomes" id="UP000447434"/>
    </source>
</evidence>
<evidence type="ECO:0000256" key="4">
    <source>
        <dbReference type="ARBA" id="ARBA00022840"/>
    </source>
</evidence>
<protein>
    <submittedName>
        <fullName evidence="8">Uncharacterized protein</fullName>
    </submittedName>
</protein>
<dbReference type="GO" id="GO:0004823">
    <property type="term" value="F:leucine-tRNA ligase activity"/>
    <property type="evidence" value="ECO:0007669"/>
    <property type="project" value="InterPro"/>
</dbReference>
<dbReference type="EMBL" id="WOCE01000023">
    <property type="protein sequence ID" value="KAE9587586.1"/>
    <property type="molecule type" value="Genomic_DNA"/>
</dbReference>
<evidence type="ECO:0000256" key="6">
    <source>
        <dbReference type="ARBA" id="ARBA00023146"/>
    </source>
</evidence>
<accession>A0A6A4MXA9</accession>
<proteinExistence type="inferred from homology"/>
<dbReference type="InterPro" id="IPR009008">
    <property type="entry name" value="Val/Leu/Ile-tRNA-synth_edit"/>
</dbReference>
<evidence type="ECO:0000256" key="2">
    <source>
        <dbReference type="ARBA" id="ARBA00022598"/>
    </source>
</evidence>
<dbReference type="GO" id="GO:0002161">
    <property type="term" value="F:aminoacyl-tRNA deacylase activity"/>
    <property type="evidence" value="ECO:0007669"/>
    <property type="project" value="InterPro"/>
</dbReference>
<keyword evidence="2" id="KW-0436">Ligase</keyword>
<evidence type="ECO:0000256" key="5">
    <source>
        <dbReference type="ARBA" id="ARBA00022917"/>
    </source>
</evidence>
<keyword evidence="9" id="KW-1185">Reference proteome</keyword>
<evidence type="ECO:0000313" key="8">
    <source>
        <dbReference type="EMBL" id="KAE9587586.1"/>
    </source>
</evidence>
<sequence>MPIKASADKLAREIQKFGNPPVFPGELEEQPEEKNDDNSSNESAPDKFKGKKSKAAAKSGGQVYQWEIMRSVFLAAATLRPETMYGQTNA</sequence>